<sequence>MMRETEVHKFSYGTLTRILEKMDYMIKEYELFKFNPRMENRIWTEDDKRRMEGYEISTTDSSKEQNDLIIPVLRSDTYAGNPVKEILLNLNLPDHKSVLTEPKVHSSATLILKRSSLKSLCVQDEAILGR</sequence>
<reference evidence="1" key="2">
    <citation type="submission" date="2022-01" db="EMBL/GenBank/DDBJ databases">
        <authorList>
            <person name="Yamashiro T."/>
            <person name="Shiraishi A."/>
            <person name="Satake H."/>
            <person name="Nakayama K."/>
        </authorList>
    </citation>
    <scope>NUCLEOTIDE SEQUENCE</scope>
</reference>
<name>A0ABQ4XCS1_9ASTR</name>
<comment type="caution">
    <text evidence="1">The sequence shown here is derived from an EMBL/GenBank/DDBJ whole genome shotgun (WGS) entry which is preliminary data.</text>
</comment>
<evidence type="ECO:0000313" key="1">
    <source>
        <dbReference type="EMBL" id="GJS63075.1"/>
    </source>
</evidence>
<proteinExistence type="predicted"/>
<dbReference type="Proteomes" id="UP001151760">
    <property type="component" value="Unassembled WGS sequence"/>
</dbReference>
<keyword evidence="2" id="KW-1185">Reference proteome</keyword>
<protein>
    <submittedName>
        <fullName evidence="1">Uncharacterized protein</fullName>
    </submittedName>
</protein>
<evidence type="ECO:0000313" key="2">
    <source>
        <dbReference type="Proteomes" id="UP001151760"/>
    </source>
</evidence>
<reference evidence="1" key="1">
    <citation type="journal article" date="2022" name="Int. J. Mol. Sci.">
        <title>Draft Genome of Tanacetum Coccineum: Genomic Comparison of Closely Related Tanacetum-Family Plants.</title>
        <authorList>
            <person name="Yamashiro T."/>
            <person name="Shiraishi A."/>
            <person name="Nakayama K."/>
            <person name="Satake H."/>
        </authorList>
    </citation>
    <scope>NUCLEOTIDE SEQUENCE</scope>
</reference>
<gene>
    <name evidence="1" type="ORF">Tco_0677639</name>
</gene>
<organism evidence="1 2">
    <name type="scientific">Tanacetum coccineum</name>
    <dbReference type="NCBI Taxonomy" id="301880"/>
    <lineage>
        <taxon>Eukaryota</taxon>
        <taxon>Viridiplantae</taxon>
        <taxon>Streptophyta</taxon>
        <taxon>Embryophyta</taxon>
        <taxon>Tracheophyta</taxon>
        <taxon>Spermatophyta</taxon>
        <taxon>Magnoliopsida</taxon>
        <taxon>eudicotyledons</taxon>
        <taxon>Gunneridae</taxon>
        <taxon>Pentapetalae</taxon>
        <taxon>asterids</taxon>
        <taxon>campanulids</taxon>
        <taxon>Asterales</taxon>
        <taxon>Asteraceae</taxon>
        <taxon>Asteroideae</taxon>
        <taxon>Anthemideae</taxon>
        <taxon>Anthemidinae</taxon>
        <taxon>Tanacetum</taxon>
    </lineage>
</organism>
<dbReference type="EMBL" id="BQNB010009405">
    <property type="protein sequence ID" value="GJS63075.1"/>
    <property type="molecule type" value="Genomic_DNA"/>
</dbReference>
<accession>A0ABQ4XCS1</accession>